<keyword evidence="4 9" id="KW-0812">Transmembrane</keyword>
<gene>
    <name evidence="13" type="ORF">SAMN04487969_107195</name>
</gene>
<sequence>MSVTMQIYLMRNCVVCAEWRRNRLCWIGEASALKRGVFMLFRKENRKWLLVLGMLMAVVVIAGCGTEIAQTTSTEDLLKGNFWQKNVVYYFALTLDTFADWFGGAYGIAILLITIIVRTAILPLTIKQYRSSKAMQALQPQIAEMKKKYKDDPKKQQEETMKLFQANQVNPMAGCLPLIIQMPVFIALYNAIYMNPEVRTHAFLWLQLGEKDPYYILPVIAAATTFIQSKMMQKQQTQTMPGMGAMLAIFPVLIFVMAINFPAALPLYWIYSNIYTIIQNYFLYVRNAEKKGNDDTGTNDKQSKGKGKRKGALAK</sequence>
<proteinExistence type="inferred from homology"/>
<dbReference type="PANTHER" id="PTHR12428:SF65">
    <property type="entry name" value="CYTOCHROME C OXIDASE ASSEMBLY PROTEIN COX18, MITOCHONDRIAL"/>
    <property type="match status" value="1"/>
</dbReference>
<feature type="transmembrane region" description="Helical" evidence="11">
    <location>
        <begin position="171"/>
        <end position="193"/>
    </location>
</feature>
<evidence type="ECO:0000256" key="4">
    <source>
        <dbReference type="ARBA" id="ARBA00022692"/>
    </source>
</evidence>
<evidence type="ECO:0000313" key="13">
    <source>
        <dbReference type="EMBL" id="SFE83207.1"/>
    </source>
</evidence>
<keyword evidence="7 11" id="KW-0472">Membrane</keyword>
<keyword evidence="14" id="KW-1185">Reference proteome</keyword>
<dbReference type="NCBIfam" id="TIGR03592">
    <property type="entry name" value="yidC_oxa1_cterm"/>
    <property type="match status" value="1"/>
</dbReference>
<dbReference type="GO" id="GO:0005886">
    <property type="term" value="C:plasma membrane"/>
    <property type="evidence" value="ECO:0007669"/>
    <property type="project" value="UniProtKB-SubCell"/>
</dbReference>
<evidence type="ECO:0000256" key="11">
    <source>
        <dbReference type="SAM" id="Phobius"/>
    </source>
</evidence>
<feature type="transmembrane region" description="Helical" evidence="11">
    <location>
        <begin position="105"/>
        <end position="126"/>
    </location>
</feature>
<protein>
    <submittedName>
        <fullName evidence="13">YidC/Oxa1 family membrane protein insertase</fullName>
    </submittedName>
</protein>
<evidence type="ECO:0000256" key="10">
    <source>
        <dbReference type="SAM" id="MobiDB-lite"/>
    </source>
</evidence>
<dbReference type="EMBL" id="FONN01000007">
    <property type="protein sequence ID" value="SFE83207.1"/>
    <property type="molecule type" value="Genomic_DNA"/>
</dbReference>
<evidence type="ECO:0000259" key="12">
    <source>
        <dbReference type="Pfam" id="PF02096"/>
    </source>
</evidence>
<dbReference type="PRINTS" id="PR00701">
    <property type="entry name" value="60KDINNERMP"/>
</dbReference>
<feature type="transmembrane region" description="Helical" evidence="11">
    <location>
        <begin position="48"/>
        <end position="69"/>
    </location>
</feature>
<accession>A0A1I2DRU0</accession>
<dbReference type="AlphaFoldDB" id="A0A1I2DRU0"/>
<dbReference type="GO" id="GO:0015031">
    <property type="term" value="P:protein transport"/>
    <property type="evidence" value="ECO:0007669"/>
    <property type="project" value="UniProtKB-KW"/>
</dbReference>
<dbReference type="InterPro" id="IPR047196">
    <property type="entry name" value="YidC_ALB_C"/>
</dbReference>
<keyword evidence="5" id="KW-0653">Protein transport</keyword>
<feature type="transmembrane region" description="Helical" evidence="11">
    <location>
        <begin position="243"/>
        <end position="261"/>
    </location>
</feature>
<dbReference type="Proteomes" id="UP000183410">
    <property type="component" value="Unassembled WGS sequence"/>
</dbReference>
<name>A0A1I2DRU0_9BACL</name>
<feature type="transmembrane region" description="Helical" evidence="11">
    <location>
        <begin position="267"/>
        <end position="285"/>
    </location>
</feature>
<evidence type="ECO:0000256" key="1">
    <source>
        <dbReference type="ARBA" id="ARBA00004651"/>
    </source>
</evidence>
<keyword evidence="8" id="KW-0143">Chaperone</keyword>
<evidence type="ECO:0000256" key="2">
    <source>
        <dbReference type="ARBA" id="ARBA00022448"/>
    </source>
</evidence>
<keyword evidence="3" id="KW-1003">Cell membrane</keyword>
<comment type="similarity">
    <text evidence="9">Belongs to the OXA1/ALB3/YidC family.</text>
</comment>
<dbReference type="InterPro" id="IPR028055">
    <property type="entry name" value="YidC/Oxa/ALB_C"/>
</dbReference>
<dbReference type="CDD" id="cd20070">
    <property type="entry name" value="5TM_YidC_Alb3"/>
    <property type="match status" value="1"/>
</dbReference>
<dbReference type="GO" id="GO:0051205">
    <property type="term" value="P:protein insertion into membrane"/>
    <property type="evidence" value="ECO:0007669"/>
    <property type="project" value="TreeGrafter"/>
</dbReference>
<dbReference type="Pfam" id="PF02096">
    <property type="entry name" value="60KD_IMP"/>
    <property type="match status" value="1"/>
</dbReference>
<dbReference type="PANTHER" id="PTHR12428">
    <property type="entry name" value="OXA1"/>
    <property type="match status" value="1"/>
</dbReference>
<evidence type="ECO:0000256" key="6">
    <source>
        <dbReference type="ARBA" id="ARBA00022989"/>
    </source>
</evidence>
<organism evidence="13 14">
    <name type="scientific">Paenibacillus algorifonticola</name>
    <dbReference type="NCBI Taxonomy" id="684063"/>
    <lineage>
        <taxon>Bacteria</taxon>
        <taxon>Bacillati</taxon>
        <taxon>Bacillota</taxon>
        <taxon>Bacilli</taxon>
        <taxon>Bacillales</taxon>
        <taxon>Paenibacillaceae</taxon>
        <taxon>Paenibacillus</taxon>
    </lineage>
</organism>
<dbReference type="InterPro" id="IPR001708">
    <property type="entry name" value="YidC/ALB3/OXA1/COX18"/>
</dbReference>
<comment type="subcellular location">
    <subcellularLocation>
        <location evidence="1">Cell membrane</location>
        <topology evidence="1">Multi-pass membrane protein</topology>
    </subcellularLocation>
    <subcellularLocation>
        <location evidence="9">Membrane</location>
        <topology evidence="9">Multi-pass membrane protein</topology>
    </subcellularLocation>
</comment>
<feature type="domain" description="Membrane insertase YidC/Oxa/ALB C-terminal" evidence="12">
    <location>
        <begin position="106"/>
        <end position="283"/>
    </location>
</feature>
<evidence type="ECO:0000256" key="5">
    <source>
        <dbReference type="ARBA" id="ARBA00022927"/>
    </source>
</evidence>
<evidence type="ECO:0000256" key="3">
    <source>
        <dbReference type="ARBA" id="ARBA00022475"/>
    </source>
</evidence>
<dbReference type="GO" id="GO:0032977">
    <property type="term" value="F:membrane insertase activity"/>
    <property type="evidence" value="ECO:0007669"/>
    <property type="project" value="InterPro"/>
</dbReference>
<evidence type="ECO:0000256" key="8">
    <source>
        <dbReference type="ARBA" id="ARBA00023186"/>
    </source>
</evidence>
<reference evidence="14" key="1">
    <citation type="submission" date="2016-10" db="EMBL/GenBank/DDBJ databases">
        <authorList>
            <person name="Varghese N."/>
            <person name="Submissions S."/>
        </authorList>
    </citation>
    <scope>NUCLEOTIDE SEQUENCE [LARGE SCALE GENOMIC DNA]</scope>
    <source>
        <strain evidence="14">CGMCC 1.10223</strain>
    </source>
</reference>
<feature type="transmembrane region" description="Helical" evidence="11">
    <location>
        <begin position="213"/>
        <end position="231"/>
    </location>
</feature>
<feature type="compositionally biased region" description="Basic residues" evidence="10">
    <location>
        <begin position="304"/>
        <end position="315"/>
    </location>
</feature>
<evidence type="ECO:0000256" key="7">
    <source>
        <dbReference type="ARBA" id="ARBA00023136"/>
    </source>
</evidence>
<feature type="region of interest" description="Disordered" evidence="10">
    <location>
        <begin position="292"/>
        <end position="315"/>
    </location>
</feature>
<keyword evidence="6 11" id="KW-1133">Transmembrane helix</keyword>
<evidence type="ECO:0000313" key="14">
    <source>
        <dbReference type="Proteomes" id="UP000183410"/>
    </source>
</evidence>
<evidence type="ECO:0000256" key="9">
    <source>
        <dbReference type="RuleBase" id="RU003945"/>
    </source>
</evidence>
<keyword evidence="2" id="KW-0813">Transport</keyword>